<evidence type="ECO:0000313" key="2">
    <source>
        <dbReference type="Proteomes" id="UP000075683"/>
    </source>
</evidence>
<dbReference type="EMBL" id="LQYT01000032">
    <property type="protein sequence ID" value="KYD20645.1"/>
    <property type="molecule type" value="Genomic_DNA"/>
</dbReference>
<accession>A0A150M8E9</accession>
<name>A0A150M8E9_9BACI</name>
<reference evidence="1 2" key="1">
    <citation type="submission" date="2016-01" db="EMBL/GenBank/DDBJ databases">
        <title>Draft Genome Sequences of Seven Thermophilic Sporeformers Isolated from Foods.</title>
        <authorList>
            <person name="Berendsen E.M."/>
            <person name="Wells-Bennik M.H."/>
            <person name="Krawcyk A.O."/>
            <person name="De Jong A."/>
            <person name="Holsappel S."/>
            <person name="Eijlander R.T."/>
            <person name="Kuipers O.P."/>
        </authorList>
    </citation>
    <scope>NUCLEOTIDE SEQUENCE [LARGE SCALE GENOMIC DNA]</scope>
    <source>
        <strain evidence="1 2">B4135</strain>
    </source>
</reference>
<dbReference type="STRING" id="301148.B4135_1806"/>
<proteinExistence type="predicted"/>
<evidence type="ECO:0000313" key="1">
    <source>
        <dbReference type="EMBL" id="KYD20645.1"/>
    </source>
</evidence>
<dbReference type="Proteomes" id="UP000075683">
    <property type="component" value="Unassembled WGS sequence"/>
</dbReference>
<sequence>MKSKTNVGRFLQDIGQTKSLIEHLSNNVEHFSLDVEPSAPDGKKGCWAFRAEKPNVGMLH</sequence>
<organism evidence="1 2">
    <name type="scientific">Caldibacillus debilis</name>
    <dbReference type="NCBI Taxonomy" id="301148"/>
    <lineage>
        <taxon>Bacteria</taxon>
        <taxon>Bacillati</taxon>
        <taxon>Bacillota</taxon>
        <taxon>Bacilli</taxon>
        <taxon>Bacillales</taxon>
        <taxon>Bacillaceae</taxon>
        <taxon>Caldibacillus</taxon>
    </lineage>
</organism>
<comment type="caution">
    <text evidence="1">The sequence shown here is derived from an EMBL/GenBank/DDBJ whole genome shotgun (WGS) entry which is preliminary data.</text>
</comment>
<dbReference type="AlphaFoldDB" id="A0A150M8E9"/>
<gene>
    <name evidence="1" type="ORF">B4135_1806</name>
</gene>
<protein>
    <submittedName>
        <fullName evidence="1">Uncharacterized protein</fullName>
    </submittedName>
</protein>